<evidence type="ECO:0000313" key="3">
    <source>
        <dbReference type="Proteomes" id="UP000886689"/>
    </source>
</evidence>
<name>A0A9D7K391_9PROT</name>
<dbReference type="PANTHER" id="PTHR41532">
    <property type="entry name" value="FIXS PROTEIN"/>
    <property type="match status" value="1"/>
</dbReference>
<dbReference type="AlphaFoldDB" id="A0A9D7K391"/>
<comment type="caution">
    <text evidence="2">The sequence shown here is derived from an EMBL/GenBank/DDBJ whole genome shotgun (WGS) entry which is preliminary data.</text>
</comment>
<organism evidence="2 3">
    <name type="scientific">Candidatus Proximibacter danicus</name>
    <dbReference type="NCBI Taxonomy" id="2954365"/>
    <lineage>
        <taxon>Bacteria</taxon>
        <taxon>Pseudomonadati</taxon>
        <taxon>Pseudomonadota</taxon>
        <taxon>Betaproteobacteria</taxon>
        <taxon>Candidatus Proximibacter</taxon>
    </lineage>
</organism>
<evidence type="ECO:0000256" key="1">
    <source>
        <dbReference type="SAM" id="Phobius"/>
    </source>
</evidence>
<protein>
    <submittedName>
        <fullName evidence="2">Cbb3-type cytochrome oxidase assembly protein CcoS</fullName>
    </submittedName>
</protein>
<keyword evidence="1" id="KW-1133">Transmembrane helix</keyword>
<dbReference type="NCBIfam" id="TIGR00847">
    <property type="entry name" value="ccoS"/>
    <property type="match status" value="1"/>
</dbReference>
<feature type="transmembrane region" description="Helical" evidence="1">
    <location>
        <begin position="6"/>
        <end position="26"/>
    </location>
</feature>
<dbReference type="InterPro" id="IPR004714">
    <property type="entry name" value="Cyt_oxidase_maturation_cbb3"/>
</dbReference>
<dbReference type="Pfam" id="PF03597">
    <property type="entry name" value="FixS"/>
    <property type="match status" value="1"/>
</dbReference>
<proteinExistence type="predicted"/>
<accession>A0A9D7K391</accession>
<keyword evidence="1" id="KW-0812">Transmembrane</keyword>
<dbReference type="Proteomes" id="UP000886689">
    <property type="component" value="Unassembled WGS sequence"/>
</dbReference>
<sequence length="67" mass="7737">MESLYLLIPLSVVLVFLIGVAFWWSVRSGQFDDMEGPAYRILMDDDQPRAEIVAPQHEISENRKIDD</sequence>
<evidence type="ECO:0000313" key="2">
    <source>
        <dbReference type="EMBL" id="MBK8524723.1"/>
    </source>
</evidence>
<dbReference type="PANTHER" id="PTHR41532:SF1">
    <property type="entry name" value="FIXS PROTEIN"/>
    <property type="match status" value="1"/>
</dbReference>
<gene>
    <name evidence="2" type="primary">ccoS</name>
    <name evidence="2" type="ORF">IPL58_11880</name>
</gene>
<reference evidence="2" key="1">
    <citation type="submission" date="2020-10" db="EMBL/GenBank/DDBJ databases">
        <title>Connecting structure to function with the recovery of over 1000 high-quality activated sludge metagenome-assembled genomes encoding full-length rRNA genes using long-read sequencing.</title>
        <authorList>
            <person name="Singleton C.M."/>
            <person name="Petriglieri F."/>
            <person name="Kristensen J.M."/>
            <person name="Kirkegaard R.H."/>
            <person name="Michaelsen T.Y."/>
            <person name="Andersen M.H."/>
            <person name="Karst S.M."/>
            <person name="Dueholm M.S."/>
            <person name="Nielsen P.H."/>
            <person name="Albertsen M."/>
        </authorList>
    </citation>
    <scope>NUCLEOTIDE SEQUENCE</scope>
    <source>
        <strain evidence="2">Hirt_18-Q3-R61-65_BATAC.395</strain>
    </source>
</reference>
<dbReference type="EMBL" id="JADJUC010000013">
    <property type="protein sequence ID" value="MBK8524723.1"/>
    <property type="molecule type" value="Genomic_DNA"/>
</dbReference>
<keyword evidence="1" id="KW-0472">Membrane</keyword>